<evidence type="ECO:0000313" key="2">
    <source>
        <dbReference type="EMBL" id="PPS00077.1"/>
    </source>
</evidence>
<accession>A0A2P5X9T1</accession>
<proteinExistence type="predicted"/>
<name>A0A2P5X9T1_GOSBA</name>
<sequence length="405" mass="45971">MLETISKNAYEPCSNNNKGPIYEAERLQIEELDEWQTQKSRTPDKPKLSQDKLNTSPNHLKVGDKVLLDAADPHIATSEPNEEIPLTVLSIFPYGTVEVIHPKFATFKASNTRLKPYVDRVDSRDEKWFFHPHDQAHGRAVSCAHTTRGDTAVCYGRVKIGKNLSSTWDVIRLFFEIVEPTLEFYLTFHLQTIMTNFENHGMVQFYLGGLVRQDLVPTSATYDPSCSKALALLLSLRYLHAILAYTLTGRRESTGFVTTHDAYFLWSMANGHVLDLAYFIALAIRHQTERHRRGVIFIGPYVTGLARHFGLLNIVAQSSSYTLIGQMSPQGISSMLSMRIIGKRRGNYPPQCRLMQSTKEEDPEEITDDVPPRHEDPPSQPPPIHHPIHAVASYSDISERLKRFE</sequence>
<evidence type="ECO:0000313" key="3">
    <source>
        <dbReference type="Proteomes" id="UP000239757"/>
    </source>
</evidence>
<dbReference type="Proteomes" id="UP000239757">
    <property type="component" value="Unassembled WGS sequence"/>
</dbReference>
<feature type="region of interest" description="Disordered" evidence="1">
    <location>
        <begin position="356"/>
        <end position="388"/>
    </location>
</feature>
<organism evidence="2 3">
    <name type="scientific">Gossypium barbadense</name>
    <name type="common">Sea Island cotton</name>
    <name type="synonym">Hibiscus barbadensis</name>
    <dbReference type="NCBI Taxonomy" id="3634"/>
    <lineage>
        <taxon>Eukaryota</taxon>
        <taxon>Viridiplantae</taxon>
        <taxon>Streptophyta</taxon>
        <taxon>Embryophyta</taxon>
        <taxon>Tracheophyta</taxon>
        <taxon>Spermatophyta</taxon>
        <taxon>Magnoliopsida</taxon>
        <taxon>eudicotyledons</taxon>
        <taxon>Gunneridae</taxon>
        <taxon>Pentapetalae</taxon>
        <taxon>rosids</taxon>
        <taxon>malvids</taxon>
        <taxon>Malvales</taxon>
        <taxon>Malvaceae</taxon>
        <taxon>Malvoideae</taxon>
        <taxon>Gossypium</taxon>
    </lineage>
</organism>
<gene>
    <name evidence="2" type="ORF">GOBAR_AA20590</name>
</gene>
<protein>
    <submittedName>
        <fullName evidence="2">Uncharacterized protein</fullName>
    </submittedName>
</protein>
<feature type="region of interest" description="Disordered" evidence="1">
    <location>
        <begin position="32"/>
        <end position="56"/>
    </location>
</feature>
<evidence type="ECO:0000256" key="1">
    <source>
        <dbReference type="SAM" id="MobiDB-lite"/>
    </source>
</evidence>
<dbReference type="AlphaFoldDB" id="A0A2P5X9T1"/>
<reference evidence="2 3" key="1">
    <citation type="submission" date="2015-01" db="EMBL/GenBank/DDBJ databases">
        <title>Genome of allotetraploid Gossypium barbadense reveals genomic plasticity and fiber elongation in cotton evolution.</title>
        <authorList>
            <person name="Chen X."/>
            <person name="Liu X."/>
            <person name="Zhao B."/>
            <person name="Zheng H."/>
            <person name="Hu Y."/>
            <person name="Lu G."/>
            <person name="Yang C."/>
            <person name="Chen J."/>
            <person name="Shan C."/>
            <person name="Zhang L."/>
            <person name="Zhou Y."/>
            <person name="Wang L."/>
            <person name="Guo W."/>
            <person name="Bai Y."/>
            <person name="Ruan J."/>
            <person name="Shangguan X."/>
            <person name="Mao Y."/>
            <person name="Jiang J."/>
            <person name="Zhu Y."/>
            <person name="Lei J."/>
            <person name="Kang H."/>
            <person name="Chen S."/>
            <person name="He X."/>
            <person name="Wang R."/>
            <person name="Wang Y."/>
            <person name="Chen J."/>
            <person name="Wang L."/>
            <person name="Yu S."/>
            <person name="Wang B."/>
            <person name="Wei J."/>
            <person name="Song S."/>
            <person name="Lu X."/>
            <person name="Gao Z."/>
            <person name="Gu W."/>
            <person name="Deng X."/>
            <person name="Ma D."/>
            <person name="Wang S."/>
            <person name="Liang W."/>
            <person name="Fang L."/>
            <person name="Cai C."/>
            <person name="Zhu X."/>
            <person name="Zhou B."/>
            <person name="Zhang Y."/>
            <person name="Chen Z."/>
            <person name="Xu S."/>
            <person name="Zhu R."/>
            <person name="Wang S."/>
            <person name="Zhang T."/>
            <person name="Zhao G."/>
        </authorList>
    </citation>
    <scope>NUCLEOTIDE SEQUENCE [LARGE SCALE GENOMIC DNA]</scope>
    <source>
        <strain evidence="3">cv. Xinhai21</strain>
        <tissue evidence="2">Leaf</tissue>
    </source>
</reference>
<feature type="compositionally biased region" description="Basic and acidic residues" evidence="1">
    <location>
        <begin position="41"/>
        <end position="50"/>
    </location>
</feature>
<dbReference type="EMBL" id="KZ665368">
    <property type="protein sequence ID" value="PPS00077.1"/>
    <property type="molecule type" value="Genomic_DNA"/>
</dbReference>
<dbReference type="OrthoDB" id="1685790at2759"/>